<dbReference type="AlphaFoldDB" id="A0AAU7BPH7"/>
<protein>
    <recommendedName>
        <fullName evidence="2">Carboxypeptidase-like regulatory domain-containing protein</fullName>
    </recommendedName>
</protein>
<accession>A0AAU7BPH7</accession>
<evidence type="ECO:0000313" key="1">
    <source>
        <dbReference type="EMBL" id="XBG59986.1"/>
    </source>
</evidence>
<dbReference type="EMBL" id="CP157199">
    <property type="protein sequence ID" value="XBG59986.1"/>
    <property type="molecule type" value="Genomic_DNA"/>
</dbReference>
<dbReference type="InterPro" id="IPR008969">
    <property type="entry name" value="CarboxyPept-like_regulatory"/>
</dbReference>
<name>A0AAU7BPH7_9FLAO</name>
<evidence type="ECO:0008006" key="2">
    <source>
        <dbReference type="Google" id="ProtNLM"/>
    </source>
</evidence>
<gene>
    <name evidence="1" type="ORF">ABGB03_08935</name>
</gene>
<dbReference type="RefSeq" id="WP_347922043.1">
    <property type="nucleotide sequence ID" value="NZ_CP157199.1"/>
</dbReference>
<organism evidence="1">
    <name type="scientific">Pontimicrobium sp. SW4</name>
    <dbReference type="NCBI Taxonomy" id="3153519"/>
    <lineage>
        <taxon>Bacteria</taxon>
        <taxon>Pseudomonadati</taxon>
        <taxon>Bacteroidota</taxon>
        <taxon>Flavobacteriia</taxon>
        <taxon>Flavobacteriales</taxon>
        <taxon>Flavobacteriaceae</taxon>
        <taxon>Pontimicrobium</taxon>
    </lineage>
</organism>
<dbReference type="SUPFAM" id="SSF49464">
    <property type="entry name" value="Carboxypeptidase regulatory domain-like"/>
    <property type="match status" value="1"/>
</dbReference>
<reference evidence="1" key="1">
    <citation type="submission" date="2024-05" db="EMBL/GenBank/DDBJ databases">
        <title>Pontimicrobium maritimus sp. nov., isolated form sea water.</title>
        <authorList>
            <person name="Muhammad N."/>
            <person name="Vuong T.Q."/>
            <person name="Han H.L."/>
            <person name="Kim S.-G."/>
        </authorList>
    </citation>
    <scope>NUCLEOTIDE SEQUENCE</scope>
    <source>
        <strain evidence="1">SW4</strain>
    </source>
</reference>
<proteinExistence type="predicted"/>
<sequence>MLRFKLFSFLFLCTVFTYSQNIKGIVYDNLSTVKGLTVTNTAQKVKTYSDDKGYFTISAKINDTLIFSSLFHQTKTLLVESHHFKDIIVIEVKKTINNLDEVLIKKEPEPKEFNEKEYTVTFKNQIKEDMKRRPYLYAPPPSGNIDFAAIGKLIGKLFKRKKNRKPQFTPLSYKSIDSLFNTDSFFNDKLLTEELKVPKEYKYLFFEYCDVKQINNDLLKDSNKFLLLDAFMKCSIEFLEFIKN</sequence>